<accession>A0AAE3HL53</accession>
<proteinExistence type="predicted"/>
<dbReference type="InterPro" id="IPR037914">
    <property type="entry name" value="SpoVT-AbrB_sf"/>
</dbReference>
<gene>
    <name evidence="2" type="ORF">J2T55_000443</name>
</gene>
<dbReference type="RefSeq" id="WP_259053970.1">
    <property type="nucleotide sequence ID" value="NZ_JANUCT010000002.1"/>
</dbReference>
<dbReference type="InterPro" id="IPR007159">
    <property type="entry name" value="SpoVT-AbrB_dom"/>
</dbReference>
<dbReference type="SMART" id="SM00966">
    <property type="entry name" value="SpoVT_AbrB"/>
    <property type="match status" value="1"/>
</dbReference>
<dbReference type="Gene3D" id="2.10.260.10">
    <property type="match status" value="1"/>
</dbReference>
<feature type="domain" description="SpoVT-AbrB" evidence="1">
    <location>
        <begin position="10"/>
        <end position="55"/>
    </location>
</feature>
<comment type="caution">
    <text evidence="2">The sequence shown here is derived from an EMBL/GenBank/DDBJ whole genome shotgun (WGS) entry which is preliminary data.</text>
</comment>
<organism evidence="2 3">
    <name type="scientific">Methylohalomonas lacus</name>
    <dbReference type="NCBI Taxonomy" id="398773"/>
    <lineage>
        <taxon>Bacteria</taxon>
        <taxon>Pseudomonadati</taxon>
        <taxon>Pseudomonadota</taxon>
        <taxon>Gammaproteobacteria</taxon>
        <taxon>Methylohalomonadales</taxon>
        <taxon>Methylohalomonadaceae</taxon>
        <taxon>Methylohalomonas</taxon>
    </lineage>
</organism>
<evidence type="ECO:0000313" key="2">
    <source>
        <dbReference type="EMBL" id="MCS3902447.1"/>
    </source>
</evidence>
<dbReference type="GO" id="GO:0003677">
    <property type="term" value="F:DNA binding"/>
    <property type="evidence" value="ECO:0007669"/>
    <property type="project" value="InterPro"/>
</dbReference>
<sequence>MSNHAALKIRKIGNSYGLILNRELLDSLGVAEGDELYAIQTPEGVQLTPYDPDFAAVMDSNRDYMRRHRNALHELSKR</sequence>
<evidence type="ECO:0000313" key="3">
    <source>
        <dbReference type="Proteomes" id="UP001204445"/>
    </source>
</evidence>
<evidence type="ECO:0000259" key="1">
    <source>
        <dbReference type="SMART" id="SM00966"/>
    </source>
</evidence>
<name>A0AAE3HL53_9GAMM</name>
<dbReference type="EMBL" id="JANUCT010000002">
    <property type="protein sequence ID" value="MCS3902447.1"/>
    <property type="molecule type" value="Genomic_DNA"/>
</dbReference>
<reference evidence="2" key="1">
    <citation type="submission" date="2022-08" db="EMBL/GenBank/DDBJ databases">
        <title>Genomic Encyclopedia of Type Strains, Phase III (KMG-III): the genomes of soil and plant-associated and newly described type strains.</title>
        <authorList>
            <person name="Whitman W."/>
        </authorList>
    </citation>
    <scope>NUCLEOTIDE SEQUENCE</scope>
    <source>
        <strain evidence="2">HMT 1</strain>
    </source>
</reference>
<dbReference type="InterPro" id="IPR013432">
    <property type="entry name" value="Doc_partner"/>
</dbReference>
<dbReference type="NCBIfam" id="TIGR02609">
    <property type="entry name" value="doc_partner"/>
    <property type="match status" value="1"/>
</dbReference>
<keyword evidence="3" id="KW-1185">Reference proteome</keyword>
<dbReference type="AlphaFoldDB" id="A0AAE3HL53"/>
<dbReference type="SUPFAM" id="SSF89447">
    <property type="entry name" value="AbrB/MazE/MraZ-like"/>
    <property type="match status" value="1"/>
</dbReference>
<protein>
    <submittedName>
        <fullName evidence="2">Addiction module antidote</fullName>
    </submittedName>
</protein>
<dbReference type="Proteomes" id="UP001204445">
    <property type="component" value="Unassembled WGS sequence"/>
</dbReference>